<dbReference type="AlphaFoldDB" id="K4KLZ5"/>
<dbReference type="KEGG" id="saga:M5M_09590"/>
<dbReference type="Pfam" id="PF12514">
    <property type="entry name" value="DUF3718"/>
    <property type="match status" value="1"/>
</dbReference>
<sequence length="122" mass="13255">MKIKNASVLVIAAALGGALLTSAAMVQADTRIERNGKVFVVADNEASGVCKAIVRDQPGQLRTSLYHGIRGIDRTRAHTFYNCNDMNLLSFAEMVEAQKVVGYLAPKFNRDTLVTTEEVAAR</sequence>
<evidence type="ECO:0000313" key="3">
    <source>
        <dbReference type="Proteomes" id="UP000000466"/>
    </source>
</evidence>
<feature type="signal peptide" evidence="1">
    <location>
        <begin position="1"/>
        <end position="28"/>
    </location>
</feature>
<organism evidence="2 3">
    <name type="scientific">Simiduia agarivorans (strain DSM 21679 / JCM 13881 / BCRC 17597 / SA1)</name>
    <dbReference type="NCBI Taxonomy" id="1117647"/>
    <lineage>
        <taxon>Bacteria</taxon>
        <taxon>Pseudomonadati</taxon>
        <taxon>Pseudomonadota</taxon>
        <taxon>Gammaproteobacteria</taxon>
        <taxon>Cellvibrionales</taxon>
        <taxon>Cellvibrionaceae</taxon>
        <taxon>Simiduia</taxon>
    </lineage>
</organism>
<keyword evidence="3" id="KW-1185">Reference proteome</keyword>
<dbReference type="RefSeq" id="WP_015047267.1">
    <property type="nucleotide sequence ID" value="NC_018868.3"/>
</dbReference>
<feature type="chain" id="PRO_5003879961" evidence="1">
    <location>
        <begin position="29"/>
        <end position="122"/>
    </location>
</feature>
<evidence type="ECO:0000256" key="1">
    <source>
        <dbReference type="SAM" id="SignalP"/>
    </source>
</evidence>
<dbReference type="Proteomes" id="UP000000466">
    <property type="component" value="Chromosome"/>
</dbReference>
<dbReference type="HOGENOM" id="CLU_2025172_0_0_6"/>
<accession>K4KLZ5</accession>
<name>K4KLZ5_SIMAS</name>
<evidence type="ECO:0000313" key="2">
    <source>
        <dbReference type="EMBL" id="AFU99103.1"/>
    </source>
</evidence>
<reference evidence="2 3" key="1">
    <citation type="journal article" date="2013" name="Genome Announc.">
        <title>Complete genome sequence of Simiduia agarivorans SA1(T), a marine bacterium able to degrade a variety of polysaccharides.</title>
        <authorList>
            <person name="Lin S.Y."/>
            <person name="Shieh W.Y."/>
            <person name="Chen J.S."/>
            <person name="Tang S.L."/>
        </authorList>
    </citation>
    <scope>NUCLEOTIDE SEQUENCE [LARGE SCALE GENOMIC DNA]</scope>
    <source>
        <strain evidence="3">DSM 21679 / JCM 13881 / BCRC 17597 / SA1</strain>
    </source>
</reference>
<dbReference type="EMBL" id="CP003746">
    <property type="protein sequence ID" value="AFU99103.1"/>
    <property type="molecule type" value="Genomic_DNA"/>
</dbReference>
<proteinExistence type="predicted"/>
<gene>
    <name evidence="2" type="ordered locus">M5M_09590</name>
</gene>
<protein>
    <submittedName>
        <fullName evidence="2">Uncharacterized protein</fullName>
    </submittedName>
</protein>
<dbReference type="InterPro" id="IPR022193">
    <property type="entry name" value="DUF3718"/>
</dbReference>
<keyword evidence="1" id="KW-0732">Signal</keyword>